<evidence type="ECO:0000256" key="7">
    <source>
        <dbReference type="SAM" id="MobiDB-lite"/>
    </source>
</evidence>
<name>A0A6A6QYE5_9PEZI</name>
<keyword evidence="4" id="KW-0747">Spliceosome</keyword>
<dbReference type="EMBL" id="MU004186">
    <property type="protein sequence ID" value="KAF2497475.1"/>
    <property type="molecule type" value="Genomic_DNA"/>
</dbReference>
<evidence type="ECO:0000256" key="4">
    <source>
        <dbReference type="ARBA" id="ARBA00022728"/>
    </source>
</evidence>
<dbReference type="SUPFAM" id="SSF140102">
    <property type="entry name" value="ISY1 domain-like"/>
    <property type="match status" value="1"/>
</dbReference>
<evidence type="ECO:0000256" key="1">
    <source>
        <dbReference type="ARBA" id="ARBA00003777"/>
    </source>
</evidence>
<evidence type="ECO:0000256" key="3">
    <source>
        <dbReference type="ARBA" id="ARBA00007002"/>
    </source>
</evidence>
<dbReference type="InterPro" id="IPR009360">
    <property type="entry name" value="Isy1"/>
</dbReference>
<dbReference type="Proteomes" id="UP000799750">
    <property type="component" value="Unassembled WGS sequence"/>
</dbReference>
<dbReference type="GO" id="GO:0000350">
    <property type="term" value="P:generation of catalytic spliceosome for second transesterification step"/>
    <property type="evidence" value="ECO:0007669"/>
    <property type="project" value="InterPro"/>
</dbReference>
<evidence type="ECO:0000256" key="2">
    <source>
        <dbReference type="ARBA" id="ARBA00004123"/>
    </source>
</evidence>
<dbReference type="GO" id="GO:0071014">
    <property type="term" value="C:post-mRNA release spliceosomal complex"/>
    <property type="evidence" value="ECO:0007669"/>
    <property type="project" value="UniProtKB-ARBA"/>
</dbReference>
<feature type="compositionally biased region" description="Basic and acidic residues" evidence="7">
    <location>
        <begin position="318"/>
        <end position="339"/>
    </location>
</feature>
<dbReference type="PANTHER" id="PTHR13021">
    <property type="entry name" value="PRE-MRNA-SPLICING FACTOR ISY1"/>
    <property type="match status" value="1"/>
</dbReference>
<dbReference type="InterPro" id="IPR029012">
    <property type="entry name" value="Helix_hairpin_bin_sf"/>
</dbReference>
<dbReference type="Pfam" id="PF06246">
    <property type="entry name" value="Isy1"/>
    <property type="match status" value="1"/>
</dbReference>
<keyword evidence="4" id="KW-0507">mRNA processing</keyword>
<sequence length="376" mass="42512">MGKNEKKVKEFIENIPDSKLLGFGTNGKTIHTDVNLRLDMQGMTSSKPPTHNLQVQVNKGCRITSLALIAPDSVAMVFNVPEDGSWTPQQIKEKLIASIDLTHEHPPSSESAPTNPPSTHPPTYLTMARNSEKAQSMLFRFRAAQAADLGILDIARTRRPKLITTIDSIPVCEKWRGQVLKEISRKVSKIQDTALSDFQIRDLNDEINKLMREKHMWEVQVRNLGGPNYMRGGRVLDEEGREVPGGGKGYRYFGRARELPGVKELFEAQKRPVDEGGDERGAERREMRQRVDAGYYGYNLDEEDGVLVAYEKGREEESRRRFLEEGDGDTGRKGGKEWVELPGDAGDGVGWRLPTLDEVQDELVERRRRKLLDKFA</sequence>
<protein>
    <submittedName>
        <fullName evidence="8">Isy1-domain-containing protein</fullName>
    </submittedName>
</protein>
<keyword evidence="9" id="KW-1185">Reference proteome</keyword>
<comment type="similarity">
    <text evidence="3">Belongs to the ISY1 family.</text>
</comment>
<proteinExistence type="inferred from homology"/>
<dbReference type="GO" id="GO:0005684">
    <property type="term" value="C:U2-type spliceosomal complex"/>
    <property type="evidence" value="ECO:0007669"/>
    <property type="project" value="UniProtKB-ARBA"/>
</dbReference>
<keyword evidence="5" id="KW-0508">mRNA splicing</keyword>
<keyword evidence="6" id="KW-0539">Nucleus</keyword>
<evidence type="ECO:0000313" key="9">
    <source>
        <dbReference type="Proteomes" id="UP000799750"/>
    </source>
</evidence>
<evidence type="ECO:0000256" key="6">
    <source>
        <dbReference type="ARBA" id="ARBA00023242"/>
    </source>
</evidence>
<gene>
    <name evidence="8" type="ORF">BU16DRAFT_537127</name>
</gene>
<reference evidence="8" key="1">
    <citation type="journal article" date="2020" name="Stud. Mycol.">
        <title>101 Dothideomycetes genomes: a test case for predicting lifestyles and emergence of pathogens.</title>
        <authorList>
            <person name="Haridas S."/>
            <person name="Albert R."/>
            <person name="Binder M."/>
            <person name="Bloem J."/>
            <person name="Labutti K."/>
            <person name="Salamov A."/>
            <person name="Andreopoulos B."/>
            <person name="Baker S."/>
            <person name="Barry K."/>
            <person name="Bills G."/>
            <person name="Bluhm B."/>
            <person name="Cannon C."/>
            <person name="Castanera R."/>
            <person name="Culley D."/>
            <person name="Daum C."/>
            <person name="Ezra D."/>
            <person name="Gonzalez J."/>
            <person name="Henrissat B."/>
            <person name="Kuo A."/>
            <person name="Liang C."/>
            <person name="Lipzen A."/>
            <person name="Lutzoni F."/>
            <person name="Magnuson J."/>
            <person name="Mondo S."/>
            <person name="Nolan M."/>
            <person name="Ohm R."/>
            <person name="Pangilinan J."/>
            <person name="Park H.-J."/>
            <person name="Ramirez L."/>
            <person name="Alfaro M."/>
            <person name="Sun H."/>
            <person name="Tritt A."/>
            <person name="Yoshinaga Y."/>
            <person name="Zwiers L.-H."/>
            <person name="Turgeon B."/>
            <person name="Goodwin S."/>
            <person name="Spatafora J."/>
            <person name="Crous P."/>
            <person name="Grigoriev I."/>
        </authorList>
    </citation>
    <scope>NUCLEOTIDE SEQUENCE</scope>
    <source>
        <strain evidence="8">CBS 269.34</strain>
    </source>
</reference>
<dbReference type="Gene3D" id="1.10.287.660">
    <property type="entry name" value="Helix hairpin bin"/>
    <property type="match status" value="1"/>
</dbReference>
<comment type="subcellular location">
    <subcellularLocation>
        <location evidence="2">Nucleus</location>
    </subcellularLocation>
</comment>
<accession>A0A6A6QYE5</accession>
<dbReference type="InterPro" id="IPR037200">
    <property type="entry name" value="Isy1_sf"/>
</dbReference>
<dbReference type="AlphaFoldDB" id="A0A6A6QYE5"/>
<dbReference type="FunFam" id="1.10.287.660:FF:000001">
    <property type="entry name" value="pre-mRNA-splicing factor ISY1 homolog"/>
    <property type="match status" value="1"/>
</dbReference>
<feature type="region of interest" description="Disordered" evidence="7">
    <location>
        <begin position="318"/>
        <end position="343"/>
    </location>
</feature>
<organism evidence="8 9">
    <name type="scientific">Lophium mytilinum</name>
    <dbReference type="NCBI Taxonomy" id="390894"/>
    <lineage>
        <taxon>Eukaryota</taxon>
        <taxon>Fungi</taxon>
        <taxon>Dikarya</taxon>
        <taxon>Ascomycota</taxon>
        <taxon>Pezizomycotina</taxon>
        <taxon>Dothideomycetes</taxon>
        <taxon>Pleosporomycetidae</taxon>
        <taxon>Mytilinidiales</taxon>
        <taxon>Mytilinidiaceae</taxon>
        <taxon>Lophium</taxon>
    </lineage>
</organism>
<dbReference type="GO" id="GO:0000974">
    <property type="term" value="C:Prp19 complex"/>
    <property type="evidence" value="ECO:0007669"/>
    <property type="project" value="UniProtKB-ARBA"/>
</dbReference>
<dbReference type="OrthoDB" id="1739576at2759"/>
<evidence type="ECO:0000256" key="5">
    <source>
        <dbReference type="ARBA" id="ARBA00023187"/>
    </source>
</evidence>
<evidence type="ECO:0000313" key="8">
    <source>
        <dbReference type="EMBL" id="KAF2497475.1"/>
    </source>
</evidence>
<comment type="function">
    <text evidence="1">Involved in pre-mRNA splicing.</text>
</comment>